<proteinExistence type="predicted"/>
<dbReference type="AlphaFoldDB" id="A0A221K5E5"/>
<dbReference type="Pfam" id="PF00583">
    <property type="entry name" value="Acetyltransf_1"/>
    <property type="match status" value="1"/>
</dbReference>
<feature type="domain" description="N-acetyltransferase" evidence="3">
    <location>
        <begin position="41"/>
        <end position="198"/>
    </location>
</feature>
<sequence>MLADGLHDVPLGKIATVVTHLEMRAPADISGRPVPESWTLRRVEKPPLDWYRRIFQAVGEDWLWFSRRGLSDKALAAIIHSDDVAIWTLSKGDSDAALLELDFRTSGECELAFFGVTADLIGSGAGRFLMDTAIDQAWARDITRFHVHTCTLDSPQALGFYRRAGFTPIRQQIEIDDDPRVAKGFDNNLAPHVPLLVP</sequence>
<organism evidence="4 5">
    <name type="scientific">Pseudosulfitobacter pseudonitzschiae</name>
    <dbReference type="NCBI Taxonomy" id="1402135"/>
    <lineage>
        <taxon>Bacteria</taxon>
        <taxon>Pseudomonadati</taxon>
        <taxon>Pseudomonadota</taxon>
        <taxon>Alphaproteobacteria</taxon>
        <taxon>Rhodobacterales</taxon>
        <taxon>Roseobacteraceae</taxon>
        <taxon>Pseudosulfitobacter</taxon>
    </lineage>
</organism>
<dbReference type="Gene3D" id="3.40.630.30">
    <property type="match status" value="1"/>
</dbReference>
<gene>
    <name evidence="4" type="ORF">SULPSESMR1_03462</name>
</gene>
<evidence type="ECO:0000259" key="3">
    <source>
        <dbReference type="PROSITE" id="PS51186"/>
    </source>
</evidence>
<dbReference type="PANTHER" id="PTHR43800">
    <property type="entry name" value="PEPTIDYL-LYSINE N-ACETYLTRANSFERASE YJAB"/>
    <property type="match status" value="1"/>
</dbReference>
<dbReference type="Proteomes" id="UP000199754">
    <property type="component" value="Chromosome"/>
</dbReference>
<dbReference type="OrthoDB" id="275336at2"/>
<dbReference type="KEGG" id="spse:SULPSESMR1_03462"/>
<evidence type="ECO:0000313" key="4">
    <source>
        <dbReference type="EMBL" id="ASM74234.1"/>
    </source>
</evidence>
<dbReference type="InterPro" id="IPR000182">
    <property type="entry name" value="GNAT_dom"/>
</dbReference>
<dbReference type="CDD" id="cd04301">
    <property type="entry name" value="NAT_SF"/>
    <property type="match status" value="1"/>
</dbReference>
<dbReference type="PROSITE" id="PS51186">
    <property type="entry name" value="GNAT"/>
    <property type="match status" value="1"/>
</dbReference>
<dbReference type="InterPro" id="IPR016181">
    <property type="entry name" value="Acyl_CoA_acyltransferase"/>
</dbReference>
<dbReference type="RefSeq" id="WP_089421961.1">
    <property type="nucleotide sequence ID" value="NZ_CP022415.1"/>
</dbReference>
<dbReference type="STRING" id="1402135.SAMN05444149_107111"/>
<dbReference type="EMBL" id="CP022415">
    <property type="protein sequence ID" value="ASM74234.1"/>
    <property type="molecule type" value="Genomic_DNA"/>
</dbReference>
<evidence type="ECO:0000313" key="5">
    <source>
        <dbReference type="Proteomes" id="UP000199754"/>
    </source>
</evidence>
<keyword evidence="5" id="KW-1185">Reference proteome</keyword>
<name>A0A221K5E5_9RHOB</name>
<protein>
    <submittedName>
        <fullName evidence="4">GNAT family acetyltransferase</fullName>
    </submittedName>
</protein>
<dbReference type="PANTHER" id="PTHR43800:SF1">
    <property type="entry name" value="PEPTIDYL-LYSINE N-ACETYLTRANSFERASE YJAB"/>
    <property type="match status" value="1"/>
</dbReference>
<keyword evidence="1 4" id="KW-0808">Transferase</keyword>
<accession>A0A221K5E5</accession>
<evidence type="ECO:0000256" key="1">
    <source>
        <dbReference type="ARBA" id="ARBA00022679"/>
    </source>
</evidence>
<dbReference type="GO" id="GO:0016747">
    <property type="term" value="F:acyltransferase activity, transferring groups other than amino-acyl groups"/>
    <property type="evidence" value="ECO:0007669"/>
    <property type="project" value="InterPro"/>
</dbReference>
<keyword evidence="2" id="KW-0012">Acyltransferase</keyword>
<dbReference type="SUPFAM" id="SSF55729">
    <property type="entry name" value="Acyl-CoA N-acyltransferases (Nat)"/>
    <property type="match status" value="1"/>
</dbReference>
<reference evidence="4 5" key="1">
    <citation type="submission" date="2017-07" db="EMBL/GenBank/DDBJ databases">
        <title>Genome Sequence of Sulfitobacter pseudonitzschiae Strain SMR1 Isolated from a culture of the Diatom Skeletonema marinoi.</title>
        <authorList>
            <person name="Topel M."/>
            <person name="Pinder M.I.M."/>
            <person name="Johansson O.N."/>
            <person name="Kourtchenko O."/>
            <person name="Godhe A."/>
            <person name="Clarke A.K."/>
        </authorList>
    </citation>
    <scope>NUCLEOTIDE SEQUENCE [LARGE SCALE GENOMIC DNA]</scope>
    <source>
        <strain evidence="4 5">SMR1</strain>
    </source>
</reference>
<evidence type="ECO:0000256" key="2">
    <source>
        <dbReference type="ARBA" id="ARBA00023315"/>
    </source>
</evidence>